<dbReference type="Gene3D" id="3.40.50.2000">
    <property type="entry name" value="Glycogen Phosphorylase B"/>
    <property type="match status" value="1"/>
</dbReference>
<protein>
    <submittedName>
        <fullName evidence="3">Spore maturation protein</fullName>
    </submittedName>
</protein>
<dbReference type="OrthoDB" id="110463at2"/>
<proteinExistence type="predicted"/>
<keyword evidence="4" id="KW-1185">Reference proteome</keyword>
<evidence type="ECO:0000259" key="2">
    <source>
        <dbReference type="Pfam" id="PF13524"/>
    </source>
</evidence>
<organism evidence="3 4">
    <name type="scientific">Paenibacillus xerothermodurans</name>
    <dbReference type="NCBI Taxonomy" id="1977292"/>
    <lineage>
        <taxon>Bacteria</taxon>
        <taxon>Bacillati</taxon>
        <taxon>Bacillota</taxon>
        <taxon>Bacilli</taxon>
        <taxon>Bacillales</taxon>
        <taxon>Paenibacillaceae</taxon>
        <taxon>Paenibacillus</taxon>
    </lineage>
</organism>
<evidence type="ECO:0000256" key="1">
    <source>
        <dbReference type="SAM" id="MobiDB-lite"/>
    </source>
</evidence>
<sequence length="368" mass="41889">MLQAQKQATIHAKKNGMAKGRQLGSQHGYNLGRRDAIRMQYLPDPPPARCMRVLYIAQGFHAIDGGIEKALRHAVSEVTAGSPDQMLALAEQVRPDLMLVMNGLHGFPENQGDQISRIRELGTRTVLWFADDPYFTDRSASIAPYYDVVLTHEQSCVPFYMGRGCRQVAYLPLAADTDVFRPQRVEHQYHTDICFIGVVFWNRAAFFDRIAHYLVGKNFKFAGGEWQRLQNYQLLQHRIYEGFVPVEETAKYYSGAKIVINLHRHHAHPTDNFNSLGIPALSINPRTYEMAACGTLQLTDFRSDLAASYAPGKEIVVYHSPEDFIAKAEYYLTHEAEREAIALNALRRTLEQHSYTTRIQQLLQLLGY</sequence>
<name>A0A2W1NC31_PAEXE</name>
<gene>
    <name evidence="3" type="ORF">CBW46_012655</name>
</gene>
<feature type="region of interest" description="Disordered" evidence="1">
    <location>
        <begin position="1"/>
        <end position="24"/>
    </location>
</feature>
<dbReference type="SUPFAM" id="SSF53756">
    <property type="entry name" value="UDP-Glycosyltransferase/glycogen phosphorylase"/>
    <property type="match status" value="1"/>
</dbReference>
<dbReference type="RefSeq" id="WP_089200364.1">
    <property type="nucleotide sequence ID" value="NZ_NHRJ02000006.1"/>
</dbReference>
<dbReference type="AlphaFoldDB" id="A0A2W1NC31"/>
<dbReference type="Proteomes" id="UP000214746">
    <property type="component" value="Unassembled WGS sequence"/>
</dbReference>
<dbReference type="EMBL" id="NHRJ02000006">
    <property type="protein sequence ID" value="PZE20611.1"/>
    <property type="molecule type" value="Genomic_DNA"/>
</dbReference>
<reference evidence="3" key="1">
    <citation type="submission" date="2018-06" db="EMBL/GenBank/DDBJ databases">
        <title>Paenibacillus xerothermodurans sp. nov. an extremely dry heat resistant spore forming bacterium isolated from the soil of Cape Canaveral, Florida.</title>
        <authorList>
            <person name="Seuylemezian A."/>
            <person name="Kaur N."/>
            <person name="Patil P."/>
            <person name="Patil P."/>
            <person name="Mayilraj S."/>
            <person name="Vaishampayan P."/>
        </authorList>
    </citation>
    <scope>NUCLEOTIDE SEQUENCE [LARGE SCALE GENOMIC DNA]</scope>
    <source>
        <strain evidence="3">ATCC 27380</strain>
    </source>
</reference>
<dbReference type="InterPro" id="IPR055259">
    <property type="entry name" value="YkvP/CgeB_Glyco_trans-like"/>
</dbReference>
<accession>A0A2W1NC31</accession>
<dbReference type="Pfam" id="PF13524">
    <property type="entry name" value="Glyco_trans_1_2"/>
    <property type="match status" value="1"/>
</dbReference>
<evidence type="ECO:0000313" key="3">
    <source>
        <dbReference type="EMBL" id="PZE20611.1"/>
    </source>
</evidence>
<evidence type="ECO:0000313" key="4">
    <source>
        <dbReference type="Proteomes" id="UP000214746"/>
    </source>
</evidence>
<comment type="caution">
    <text evidence="3">The sequence shown here is derived from an EMBL/GenBank/DDBJ whole genome shotgun (WGS) entry which is preliminary data.</text>
</comment>
<feature type="domain" description="Spore protein YkvP/CgeB glycosyl transferase-like" evidence="2">
    <location>
        <begin position="205"/>
        <end position="364"/>
    </location>
</feature>